<evidence type="ECO:0008006" key="3">
    <source>
        <dbReference type="Google" id="ProtNLM"/>
    </source>
</evidence>
<evidence type="ECO:0000313" key="2">
    <source>
        <dbReference type="Proteomes" id="UP000319209"/>
    </source>
</evidence>
<proteinExistence type="predicted"/>
<dbReference type="KEGG" id="fop:FNB79_07925"/>
<gene>
    <name evidence="1" type="ORF">FNB79_07925</name>
</gene>
<dbReference type="AlphaFoldDB" id="A0A516GQV1"/>
<dbReference type="Proteomes" id="UP000319209">
    <property type="component" value="Chromosome"/>
</dbReference>
<dbReference type="OrthoDB" id="1443689at2"/>
<protein>
    <recommendedName>
        <fullName evidence="3">Four helix bundle protein</fullName>
    </recommendedName>
</protein>
<organism evidence="1 2">
    <name type="scientific">Formosa sediminum</name>
    <dbReference type="NCBI Taxonomy" id="2594004"/>
    <lineage>
        <taxon>Bacteria</taxon>
        <taxon>Pseudomonadati</taxon>
        <taxon>Bacteroidota</taxon>
        <taxon>Flavobacteriia</taxon>
        <taxon>Flavobacteriales</taxon>
        <taxon>Flavobacteriaceae</taxon>
        <taxon>Formosa</taxon>
    </lineage>
</organism>
<accession>A0A516GQV1</accession>
<reference evidence="1 2" key="1">
    <citation type="submission" date="2019-07" db="EMBL/GenBank/DDBJ databases">
        <title>Genome sequencing for Formosa sp. PS13.</title>
        <authorList>
            <person name="Park S.-J."/>
        </authorList>
    </citation>
    <scope>NUCLEOTIDE SEQUENCE [LARGE SCALE GENOMIC DNA]</scope>
    <source>
        <strain evidence="1 2">PS13</strain>
    </source>
</reference>
<evidence type="ECO:0000313" key="1">
    <source>
        <dbReference type="EMBL" id="QDO93914.1"/>
    </source>
</evidence>
<dbReference type="RefSeq" id="WP_143380803.1">
    <property type="nucleotide sequence ID" value="NZ_CP041637.1"/>
</dbReference>
<sequence>MSQSEHSNITNLTIYKKSLDVFKLCRHIAAYVTNDKDIIAMHVSKNHIDKYADKLVMDALGLIPKIVETENETNSIKKLKHAKDLRFFIDRLYYNTKYLNTKNTNSTDFIKLLRIEIKKLRIIHKQYVRSLVQKN</sequence>
<keyword evidence="2" id="KW-1185">Reference proteome</keyword>
<name>A0A516GQV1_9FLAO</name>
<dbReference type="EMBL" id="CP041637">
    <property type="protein sequence ID" value="QDO93914.1"/>
    <property type="molecule type" value="Genomic_DNA"/>
</dbReference>